<evidence type="ECO:0000256" key="8">
    <source>
        <dbReference type="ARBA" id="ARBA00023136"/>
    </source>
</evidence>
<evidence type="ECO:0000313" key="15">
    <source>
        <dbReference type="Proteomes" id="UP000603234"/>
    </source>
</evidence>
<dbReference type="CDD" id="cd06503">
    <property type="entry name" value="ATP-synt_Fo_b"/>
    <property type="match status" value="1"/>
</dbReference>
<dbReference type="NCBIfam" id="TIGR01144">
    <property type="entry name" value="ATP_synt_b"/>
    <property type="match status" value="1"/>
</dbReference>
<keyword evidence="12" id="KW-1003">Cell membrane</keyword>
<dbReference type="HAMAP" id="MF_01398">
    <property type="entry name" value="ATP_synth_b_bprime"/>
    <property type="match status" value="1"/>
</dbReference>
<gene>
    <name evidence="12 14" type="primary">atpF</name>
    <name evidence="14" type="ORF">GH808_08435</name>
</gene>
<sequence length="167" mass="18654">METTGLISIDARVMLATLINFLVFFLIIKKFFYGAIKDVITKRQDSIDADITGAEEKNASAGKLKLEYEGLLADIKGKEREIIRDANAEAQAQRQAILDKAHGEAKAILDKANAEIEFEKSKAMNEVKTNIVDLSLFAAEKIIHKEMDQKQHEAMILDFIDKVGEAK</sequence>
<evidence type="ECO:0000256" key="2">
    <source>
        <dbReference type="ARBA" id="ARBA00022448"/>
    </source>
</evidence>
<reference evidence="14 15" key="1">
    <citation type="journal article" date="2020" name="mSystems">
        <title>Defining Genomic and Predicted Metabolic Features of the Acetobacterium Genus.</title>
        <authorList>
            <person name="Ross D.E."/>
            <person name="Marshall C.W."/>
            <person name="Gulliver D."/>
            <person name="May H.D."/>
            <person name="Norman R.S."/>
        </authorList>
    </citation>
    <scope>NUCLEOTIDE SEQUENCE [LARGE SCALE GENOMIC DNA]</scope>
    <source>
        <strain evidence="14 15">DSM 8238</strain>
    </source>
</reference>
<dbReference type="InterPro" id="IPR002146">
    <property type="entry name" value="ATP_synth_b/b'su_bac/chlpt"/>
</dbReference>
<evidence type="ECO:0000256" key="11">
    <source>
        <dbReference type="ARBA" id="ARBA00037847"/>
    </source>
</evidence>
<organism evidence="14 15">
    <name type="scientific">Acetobacterium fimetarium</name>
    <dbReference type="NCBI Taxonomy" id="52691"/>
    <lineage>
        <taxon>Bacteria</taxon>
        <taxon>Bacillati</taxon>
        <taxon>Bacillota</taxon>
        <taxon>Clostridia</taxon>
        <taxon>Eubacteriales</taxon>
        <taxon>Eubacteriaceae</taxon>
        <taxon>Acetobacterium</taxon>
    </lineage>
</organism>
<evidence type="ECO:0000256" key="3">
    <source>
        <dbReference type="ARBA" id="ARBA00022547"/>
    </source>
</evidence>
<dbReference type="RefSeq" id="WP_186842342.1">
    <property type="nucleotide sequence ID" value="NZ_WJBC01000010.1"/>
</dbReference>
<dbReference type="Proteomes" id="UP000603234">
    <property type="component" value="Unassembled WGS sequence"/>
</dbReference>
<evidence type="ECO:0000256" key="1">
    <source>
        <dbReference type="ARBA" id="ARBA00005513"/>
    </source>
</evidence>
<dbReference type="InterPro" id="IPR005864">
    <property type="entry name" value="ATP_synth_F0_bsu_bac"/>
</dbReference>
<proteinExistence type="inferred from homology"/>
<dbReference type="InterPro" id="IPR050059">
    <property type="entry name" value="ATP_synthase_B_chain"/>
</dbReference>
<dbReference type="EMBL" id="WJBC01000010">
    <property type="protein sequence ID" value="MBC3804458.1"/>
    <property type="molecule type" value="Genomic_DNA"/>
</dbReference>
<comment type="function">
    <text evidence="10 12">F(1)F(0) ATP synthase produces ATP from ADP in the presence of a proton or sodium gradient. F-type ATPases consist of two structural domains, F(1) containing the extramembraneous catalytic core and F(0) containing the membrane proton channel, linked together by a central stalk and a peripheral stalk. During catalysis, ATP synthesis in the catalytic domain of F(1) is coupled via a rotary mechanism of the central stalk subunits to proton translocation.</text>
</comment>
<protein>
    <recommendedName>
        <fullName evidence="12">ATP synthase subunit b</fullName>
    </recommendedName>
    <alternativeName>
        <fullName evidence="12">ATP synthase F(0) sector subunit b</fullName>
    </alternativeName>
    <alternativeName>
        <fullName evidence="12">ATPase subunit I</fullName>
    </alternativeName>
    <alternativeName>
        <fullName evidence="12">F-type ATPase subunit b</fullName>
        <shortName evidence="12">F-ATPase subunit b</shortName>
    </alternativeName>
</protein>
<keyword evidence="3 12" id="KW-0138">CF(0)</keyword>
<keyword evidence="9 12" id="KW-0066">ATP synthesis</keyword>
<evidence type="ECO:0000256" key="6">
    <source>
        <dbReference type="ARBA" id="ARBA00022989"/>
    </source>
</evidence>
<comment type="subunit">
    <text evidence="12">F-type ATPases have 2 components, F(1) - the catalytic core - and F(0) - the membrane proton channel. F(1) has five subunits: alpha(3), beta(3), gamma(1), delta(1), epsilon(1). F(0) has three main subunits: a(1), b(2) and c(10-14). The alpha and beta chains form an alternating ring which encloses part of the gamma chain. F(1) is attached to F(0) by a central stalk formed by the gamma and epsilon chains, while a peripheral stalk is formed by the delta and b chains.</text>
</comment>
<evidence type="ECO:0000313" key="14">
    <source>
        <dbReference type="EMBL" id="MBC3804458.1"/>
    </source>
</evidence>
<keyword evidence="2 12" id="KW-0813">Transport</keyword>
<evidence type="ECO:0000256" key="12">
    <source>
        <dbReference type="HAMAP-Rule" id="MF_01398"/>
    </source>
</evidence>
<dbReference type="PANTHER" id="PTHR33445:SF2">
    <property type="entry name" value="ATP SYNTHASE SUBUNIT B', CHLOROPLASTIC"/>
    <property type="match status" value="1"/>
</dbReference>
<comment type="function">
    <text evidence="12">Component of the F(0) channel, it forms part of the peripheral stalk, linking F(1) to F(0).</text>
</comment>
<keyword evidence="7 12" id="KW-0406">Ion transport</keyword>
<evidence type="ECO:0000256" key="5">
    <source>
        <dbReference type="ARBA" id="ARBA00022781"/>
    </source>
</evidence>
<evidence type="ECO:0000256" key="9">
    <source>
        <dbReference type="ARBA" id="ARBA00023310"/>
    </source>
</evidence>
<dbReference type="PANTHER" id="PTHR33445">
    <property type="entry name" value="ATP SYNTHASE SUBUNIT B', CHLOROPLASTIC"/>
    <property type="match status" value="1"/>
</dbReference>
<comment type="subcellular location">
    <subcellularLocation>
        <location evidence="12">Cell membrane</location>
        <topology evidence="12">Single-pass membrane protein</topology>
    </subcellularLocation>
    <subcellularLocation>
        <location evidence="11">Endomembrane system</location>
        <topology evidence="11">Single-pass membrane protein</topology>
    </subcellularLocation>
</comment>
<dbReference type="SUPFAM" id="SSF81573">
    <property type="entry name" value="F1F0 ATP synthase subunit B, membrane domain"/>
    <property type="match status" value="1"/>
</dbReference>
<keyword evidence="15" id="KW-1185">Reference proteome</keyword>
<comment type="similarity">
    <text evidence="1 12 13">Belongs to the ATPase B chain family.</text>
</comment>
<dbReference type="Pfam" id="PF00430">
    <property type="entry name" value="ATP-synt_B"/>
    <property type="match status" value="1"/>
</dbReference>
<keyword evidence="6 12" id="KW-1133">Transmembrane helix</keyword>
<evidence type="ECO:0000256" key="10">
    <source>
        <dbReference type="ARBA" id="ARBA00025198"/>
    </source>
</evidence>
<name>A0ABR6WVC3_9FIRM</name>
<keyword evidence="5 12" id="KW-0375">Hydrogen ion transport</keyword>
<feature type="transmembrane region" description="Helical" evidence="12">
    <location>
        <begin position="6"/>
        <end position="28"/>
    </location>
</feature>
<keyword evidence="4 12" id="KW-0812">Transmembrane</keyword>
<evidence type="ECO:0000256" key="13">
    <source>
        <dbReference type="RuleBase" id="RU003848"/>
    </source>
</evidence>
<accession>A0ABR6WVC3</accession>
<dbReference type="InterPro" id="IPR028987">
    <property type="entry name" value="ATP_synth_B-like_membr_sf"/>
</dbReference>
<comment type="caution">
    <text evidence="14">The sequence shown here is derived from an EMBL/GenBank/DDBJ whole genome shotgun (WGS) entry which is preliminary data.</text>
</comment>
<evidence type="ECO:0000256" key="7">
    <source>
        <dbReference type="ARBA" id="ARBA00023065"/>
    </source>
</evidence>
<evidence type="ECO:0000256" key="4">
    <source>
        <dbReference type="ARBA" id="ARBA00022692"/>
    </source>
</evidence>
<keyword evidence="8 12" id="KW-0472">Membrane</keyword>